<sequence>MAIKEIGGPARFTQNLSKEVIGGGPPGGLSL</sequence>
<evidence type="ECO:0000313" key="1">
    <source>
        <dbReference type="EMBL" id="PHJ36867.1"/>
    </source>
</evidence>
<reference evidence="1 2" key="1">
    <citation type="submission" date="2013-09" db="EMBL/GenBank/DDBJ databases">
        <title>Biodegradation of hydrocarbons in the deep terrestrial subsurface : characterization of a microbial consortium composed of two Desulfotomaculum species originating from a deep geological formation.</title>
        <authorList>
            <person name="Aullo T."/>
            <person name="Berlendis S."/>
            <person name="Lascourreges J.-F."/>
            <person name="Dessort D."/>
            <person name="Saint-Laurent S."/>
            <person name="Schraauwers B."/>
            <person name="Mas J."/>
            <person name="Magot M."/>
            <person name="Ranchou-Peyruse A."/>
        </authorList>
    </citation>
    <scope>NUCLEOTIDE SEQUENCE [LARGE SCALE GENOMIC DNA]</scope>
    <source>
        <strain evidence="1 2">Bs107</strain>
    </source>
</reference>
<protein>
    <submittedName>
        <fullName evidence="1">Uncharacterized protein</fullName>
    </submittedName>
</protein>
<organism evidence="1 2">
    <name type="scientific">Desulforamulus profundi</name>
    <dbReference type="NCBI Taxonomy" id="1383067"/>
    <lineage>
        <taxon>Bacteria</taxon>
        <taxon>Bacillati</taxon>
        <taxon>Bacillota</taxon>
        <taxon>Clostridia</taxon>
        <taxon>Eubacteriales</taxon>
        <taxon>Peptococcaceae</taxon>
        <taxon>Desulforamulus</taxon>
    </lineage>
</organism>
<accession>A0A2C6M3Z4</accession>
<proteinExistence type="predicted"/>
<gene>
    <name evidence="1" type="ORF">P378_19950</name>
</gene>
<name>A0A2C6M3Z4_9FIRM</name>
<dbReference type="AlphaFoldDB" id="A0A2C6M3Z4"/>
<comment type="caution">
    <text evidence="1">The sequence shown here is derived from an EMBL/GenBank/DDBJ whole genome shotgun (WGS) entry which is preliminary data.</text>
</comment>
<dbReference type="Proteomes" id="UP000222564">
    <property type="component" value="Unassembled WGS sequence"/>
</dbReference>
<keyword evidence="2" id="KW-1185">Reference proteome</keyword>
<evidence type="ECO:0000313" key="2">
    <source>
        <dbReference type="Proteomes" id="UP000222564"/>
    </source>
</evidence>
<dbReference type="EMBL" id="AWQQ01000146">
    <property type="protein sequence ID" value="PHJ36867.1"/>
    <property type="molecule type" value="Genomic_DNA"/>
</dbReference>